<dbReference type="Proteomes" id="UP000265663">
    <property type="component" value="Unassembled WGS sequence"/>
</dbReference>
<dbReference type="EMBL" id="KE747818">
    <property type="protein sequence ID" value="RMZ69537.1"/>
    <property type="molecule type" value="Genomic_DNA"/>
</dbReference>
<evidence type="ECO:0000313" key="2">
    <source>
        <dbReference type="EMBL" id="RMZ69537.1"/>
    </source>
</evidence>
<protein>
    <submittedName>
        <fullName evidence="2">Uncharacterized protein</fullName>
    </submittedName>
</protein>
<organism evidence="2 3">
    <name type="scientific">Pyrenophora seminiperda CCB06</name>
    <dbReference type="NCBI Taxonomy" id="1302712"/>
    <lineage>
        <taxon>Eukaryota</taxon>
        <taxon>Fungi</taxon>
        <taxon>Dikarya</taxon>
        <taxon>Ascomycota</taxon>
        <taxon>Pezizomycotina</taxon>
        <taxon>Dothideomycetes</taxon>
        <taxon>Pleosporomycetidae</taxon>
        <taxon>Pleosporales</taxon>
        <taxon>Pleosporineae</taxon>
        <taxon>Pleosporaceae</taxon>
        <taxon>Pyrenophora</taxon>
    </lineage>
</organism>
<evidence type="ECO:0000313" key="3">
    <source>
        <dbReference type="Proteomes" id="UP000265663"/>
    </source>
</evidence>
<keyword evidence="3" id="KW-1185">Reference proteome</keyword>
<accession>A0A3M7M4W2</accession>
<evidence type="ECO:0000256" key="1">
    <source>
        <dbReference type="SAM" id="MobiDB-lite"/>
    </source>
</evidence>
<proteinExistence type="predicted"/>
<feature type="region of interest" description="Disordered" evidence="1">
    <location>
        <begin position="60"/>
        <end position="86"/>
    </location>
</feature>
<gene>
    <name evidence="2" type="ORF">GMOD_00006365</name>
</gene>
<dbReference type="AlphaFoldDB" id="A0A3M7M4W2"/>
<name>A0A3M7M4W2_9PLEO</name>
<sequence length="86" mass="9160">MHLPRPSGPENRCTPIGVDIPLKRTTSVRASSTPLLSPPAHTLAAPPSCPFLLHLSSSNSRYATSNGPLSTSRHTFTPSSSAVWVR</sequence>
<reference evidence="2 3" key="1">
    <citation type="journal article" date="2014" name="PLoS ONE">
        <title>De novo Genome Assembly of the Fungal Plant Pathogen Pyrenophora semeniperda.</title>
        <authorList>
            <person name="Soliai M.M."/>
            <person name="Meyer S.E."/>
            <person name="Udall J.A."/>
            <person name="Elzinga D.E."/>
            <person name="Hermansen R.A."/>
            <person name="Bodily P.M."/>
            <person name="Hart A.A."/>
            <person name="Coleman C.E."/>
        </authorList>
    </citation>
    <scope>NUCLEOTIDE SEQUENCE [LARGE SCALE GENOMIC DNA]</scope>
    <source>
        <strain evidence="2 3">CCB06</strain>
        <tissue evidence="2">Mycelium</tissue>
    </source>
</reference>